<evidence type="ECO:0000313" key="5">
    <source>
        <dbReference type="Proteomes" id="UP001269400"/>
    </source>
</evidence>
<dbReference type="SUPFAM" id="SSF51735">
    <property type="entry name" value="NAD(P)-binding Rossmann-fold domains"/>
    <property type="match status" value="1"/>
</dbReference>
<keyword evidence="1" id="KW-0602">Photosynthesis</keyword>
<dbReference type="GO" id="GO:0009523">
    <property type="term" value="C:photosystem II"/>
    <property type="evidence" value="ECO:0007669"/>
    <property type="project" value="UniProtKB-KW"/>
</dbReference>
<reference evidence="4" key="2">
    <citation type="submission" date="2022-12" db="EMBL/GenBank/DDBJ databases">
        <authorList>
            <person name="Dechsakulwatana C."/>
            <person name="Rungsihiranrut A."/>
            <person name="Muangchinda C."/>
            <person name="Ningthoujam R."/>
            <person name="Klankeo P."/>
            <person name="Pinyakong O."/>
        </authorList>
    </citation>
    <scope>NUCLEOTIDE SEQUENCE</scope>
    <source>
        <strain evidence="4">TL01-2</strain>
    </source>
</reference>
<dbReference type="GO" id="GO:0015979">
    <property type="term" value="P:photosynthesis"/>
    <property type="evidence" value="ECO:0007669"/>
    <property type="project" value="UniProtKB-KW"/>
</dbReference>
<dbReference type="InterPro" id="IPR016040">
    <property type="entry name" value="NAD(P)-bd_dom"/>
</dbReference>
<feature type="domain" description="NAD(P)-binding" evidence="3">
    <location>
        <begin position="10"/>
        <end position="140"/>
    </location>
</feature>
<dbReference type="PANTHER" id="PTHR47128:SF2">
    <property type="entry name" value="PROTEIN HIGH CHLOROPHYLL FLUORESCENCE PHENOTYPE 244, CHLOROPLASTIC"/>
    <property type="match status" value="1"/>
</dbReference>
<dbReference type="Proteomes" id="UP001269400">
    <property type="component" value="Unassembled WGS sequence"/>
</dbReference>
<dbReference type="RefSeq" id="WP_316911294.1">
    <property type="nucleotide sequence ID" value="NZ_JAPTGD010000002.1"/>
</dbReference>
<dbReference type="Gene3D" id="3.40.50.720">
    <property type="entry name" value="NAD(P)-binding Rossmann-like Domain"/>
    <property type="match status" value="1"/>
</dbReference>
<dbReference type="Pfam" id="PF13460">
    <property type="entry name" value="NAD_binding_10"/>
    <property type="match status" value="1"/>
</dbReference>
<keyword evidence="2" id="KW-0604">Photosystem II</keyword>
<evidence type="ECO:0000256" key="2">
    <source>
        <dbReference type="ARBA" id="ARBA00023276"/>
    </source>
</evidence>
<name>A0AAX6NE31_PRIAR</name>
<evidence type="ECO:0000259" key="3">
    <source>
        <dbReference type="Pfam" id="PF13460"/>
    </source>
</evidence>
<sequence length="256" mass="28827">MFTLRILVTGSTGQLGSSLLKQLKGSDYKVKITSRRKPEGIGNFEWIYSDLSSGEGLEVAIKDVDVIIHAATSPIKNSKMVEVSGFKEFLGKLKHIKLFIYPSIVGIDEIPFKYYKQKFEAEELLKNSSIPHTIVRATQFHSFVENLFISKPIINRYIVPGNFKFQSVDVNEFASHLIGLVEKEPQGRADDFGGPQIMNLKEMAELKIKINNETNKVLSISLPGKLYKSITEGKNTNSFRKMGKISFGEYLSNKIE</sequence>
<proteinExistence type="predicted"/>
<evidence type="ECO:0000313" key="4">
    <source>
        <dbReference type="EMBL" id="MDU9694079.1"/>
    </source>
</evidence>
<protein>
    <submittedName>
        <fullName evidence="4">NAD(P)H-binding protein</fullName>
    </submittedName>
</protein>
<comment type="caution">
    <text evidence="4">The sequence shown here is derived from an EMBL/GenBank/DDBJ whole genome shotgun (WGS) entry which is preliminary data.</text>
</comment>
<dbReference type="EMBL" id="JAPTGD010000002">
    <property type="protein sequence ID" value="MDU9694079.1"/>
    <property type="molecule type" value="Genomic_DNA"/>
</dbReference>
<dbReference type="AlphaFoldDB" id="A0AAX6NE31"/>
<accession>A0AAX6NE31</accession>
<dbReference type="InterPro" id="IPR044256">
    <property type="entry name" value="HCF244-like"/>
</dbReference>
<dbReference type="PANTHER" id="PTHR47128">
    <property type="match status" value="1"/>
</dbReference>
<evidence type="ECO:0000256" key="1">
    <source>
        <dbReference type="ARBA" id="ARBA00022531"/>
    </source>
</evidence>
<reference evidence="4" key="1">
    <citation type="journal article" date="2022" name="J Environ Chem Eng">
        <title>Biodegradation of petroleum oil using a constructed nonpathogenic and heavy metal-tolerant bacterial consortium isolated from marine sponges.</title>
        <authorList>
            <person name="Dechsakulwatana C."/>
            <person name="Rungsihiranrut A."/>
            <person name="Muangchinda C."/>
            <person name="Ningthoujam R."/>
            <person name="Klankeo P."/>
            <person name="Pinyakong O."/>
        </authorList>
    </citation>
    <scope>NUCLEOTIDE SEQUENCE</scope>
    <source>
        <strain evidence="4">TL01-2</strain>
    </source>
</reference>
<organism evidence="4 5">
    <name type="scientific">Priestia aryabhattai</name>
    <name type="common">Bacillus aryabhattai</name>
    <dbReference type="NCBI Taxonomy" id="412384"/>
    <lineage>
        <taxon>Bacteria</taxon>
        <taxon>Bacillati</taxon>
        <taxon>Bacillota</taxon>
        <taxon>Bacilli</taxon>
        <taxon>Bacillales</taxon>
        <taxon>Bacillaceae</taxon>
        <taxon>Priestia</taxon>
    </lineage>
</organism>
<gene>
    <name evidence="4" type="ORF">O0Q50_23125</name>
</gene>
<dbReference type="InterPro" id="IPR036291">
    <property type="entry name" value="NAD(P)-bd_dom_sf"/>
</dbReference>